<comment type="caution">
    <text evidence="2">The sequence shown here is derived from an EMBL/GenBank/DDBJ whole genome shotgun (WGS) entry which is preliminary data.</text>
</comment>
<organism evidence="2 3">
    <name type="scientific">Phytophthora fragariaefolia</name>
    <dbReference type="NCBI Taxonomy" id="1490495"/>
    <lineage>
        <taxon>Eukaryota</taxon>
        <taxon>Sar</taxon>
        <taxon>Stramenopiles</taxon>
        <taxon>Oomycota</taxon>
        <taxon>Peronosporomycetes</taxon>
        <taxon>Peronosporales</taxon>
        <taxon>Peronosporaceae</taxon>
        <taxon>Phytophthora</taxon>
    </lineage>
</organism>
<feature type="region of interest" description="Disordered" evidence="1">
    <location>
        <begin position="50"/>
        <end position="73"/>
    </location>
</feature>
<proteinExistence type="predicted"/>
<evidence type="ECO:0000313" key="3">
    <source>
        <dbReference type="Proteomes" id="UP001165121"/>
    </source>
</evidence>
<gene>
    <name evidence="2" type="ORF">Pfra01_002443700</name>
</gene>
<name>A0A9W6YAL0_9STRA</name>
<dbReference type="Proteomes" id="UP001165121">
    <property type="component" value="Unassembled WGS sequence"/>
</dbReference>
<accession>A0A9W6YAL0</accession>
<evidence type="ECO:0000313" key="2">
    <source>
        <dbReference type="EMBL" id="GMF57273.1"/>
    </source>
</evidence>
<feature type="compositionally biased region" description="Basic residues" evidence="1">
    <location>
        <begin position="62"/>
        <end position="73"/>
    </location>
</feature>
<dbReference type="AlphaFoldDB" id="A0A9W6YAL0"/>
<protein>
    <submittedName>
        <fullName evidence="2">Unnamed protein product</fullName>
    </submittedName>
</protein>
<evidence type="ECO:0000256" key="1">
    <source>
        <dbReference type="SAM" id="MobiDB-lite"/>
    </source>
</evidence>
<dbReference type="EMBL" id="BSXT01004264">
    <property type="protein sequence ID" value="GMF57273.1"/>
    <property type="molecule type" value="Genomic_DNA"/>
</dbReference>
<reference evidence="2" key="1">
    <citation type="submission" date="2023-04" db="EMBL/GenBank/DDBJ databases">
        <title>Phytophthora fragariaefolia NBRC 109709.</title>
        <authorList>
            <person name="Ichikawa N."/>
            <person name="Sato H."/>
            <person name="Tonouchi N."/>
        </authorList>
    </citation>
    <scope>NUCLEOTIDE SEQUENCE</scope>
    <source>
        <strain evidence="2">NBRC 109709</strain>
    </source>
</reference>
<keyword evidence="3" id="KW-1185">Reference proteome</keyword>
<sequence length="142" mass="15783">MPMDSVLLLFKIKTKTKLLKPKLWKAEITDHELTTNAACSEAILQNARVNATPAEPEDAAVKRKRQQSRASRKRNLIKELNALSVCGTEPDARPTISVMQVQLILPAPPTMEQEGKQEVDDTADHQRRFASAYAGYQLQAAS</sequence>